<name>A0ABR8LS08_9ALTE</name>
<dbReference type="Proteomes" id="UP000624419">
    <property type="component" value="Unassembled WGS sequence"/>
</dbReference>
<dbReference type="Gene3D" id="1.20.81.30">
    <property type="entry name" value="Type II secretion system (T2SS), domain F"/>
    <property type="match status" value="1"/>
</dbReference>
<evidence type="ECO:0000313" key="2">
    <source>
        <dbReference type="EMBL" id="MBD3587217.1"/>
    </source>
</evidence>
<keyword evidence="1" id="KW-0812">Transmembrane</keyword>
<keyword evidence="1" id="KW-1133">Transmembrane helix</keyword>
<sequence>MMIAQSELVGHLNSGLFWLKRKNNFGKTQQIEFIEQLNSYLARDIGLKESLECVSKQYSSIYGDKHVVPEIANQLRDAVVAGQGFDELLRKYFNPVIGLGFELAKQVSGDKSGVLNVVRLLKDEADIKLDALMKLALPLMFFVFGIVSQVVAGGFIIPMINPEPPSTFEINLALNTSELLQSNWPFIALLAGFVVLVFTHGQANWRRDGKFGHKKRMLEDVLGDNGFTNNISIFLGRARAKIDNIWPFALFREFWSVRVLRLLGHMKLAQTEDIEALRVIKGYAPPAIHYFLEHMIRGAGIGTDKSEYFAKGLISPALMVRLQRYFINVDNETFARGLIEVSEDAEKDIKMQTRQAVTKVWLLLFASGFFLIMLSMSAIIQIFSKSFL</sequence>
<reference evidence="2 3" key="1">
    <citation type="submission" date="2020-04" db="EMBL/GenBank/DDBJ databases">
        <title>Salinimonas sp. HHU 13199.</title>
        <authorList>
            <person name="Cui X."/>
            <person name="Zhang D."/>
        </authorList>
    </citation>
    <scope>NUCLEOTIDE SEQUENCE [LARGE SCALE GENOMIC DNA]</scope>
    <source>
        <strain evidence="2 3">HHU 13199</strain>
    </source>
</reference>
<dbReference type="EMBL" id="JABBXD010000011">
    <property type="protein sequence ID" value="MBD3587217.1"/>
    <property type="molecule type" value="Genomic_DNA"/>
</dbReference>
<feature type="transmembrane region" description="Helical" evidence="1">
    <location>
        <begin position="184"/>
        <end position="205"/>
    </location>
</feature>
<dbReference type="RefSeq" id="WP_191026326.1">
    <property type="nucleotide sequence ID" value="NZ_JABBXD010000011.1"/>
</dbReference>
<feature type="transmembrane region" description="Helical" evidence="1">
    <location>
        <begin position="360"/>
        <end position="383"/>
    </location>
</feature>
<keyword evidence="3" id="KW-1185">Reference proteome</keyword>
<comment type="caution">
    <text evidence="2">The sequence shown here is derived from an EMBL/GenBank/DDBJ whole genome shotgun (WGS) entry which is preliminary data.</text>
</comment>
<evidence type="ECO:0008006" key="4">
    <source>
        <dbReference type="Google" id="ProtNLM"/>
    </source>
</evidence>
<proteinExistence type="predicted"/>
<gene>
    <name evidence="2" type="ORF">HHX48_15870</name>
</gene>
<keyword evidence="1" id="KW-0472">Membrane</keyword>
<feature type="transmembrane region" description="Helical" evidence="1">
    <location>
        <begin position="135"/>
        <end position="157"/>
    </location>
</feature>
<evidence type="ECO:0000313" key="3">
    <source>
        <dbReference type="Proteomes" id="UP000624419"/>
    </source>
</evidence>
<organism evidence="2 3">
    <name type="scientific">Salinimonas profundi</name>
    <dbReference type="NCBI Taxonomy" id="2729140"/>
    <lineage>
        <taxon>Bacteria</taxon>
        <taxon>Pseudomonadati</taxon>
        <taxon>Pseudomonadota</taxon>
        <taxon>Gammaproteobacteria</taxon>
        <taxon>Alteromonadales</taxon>
        <taxon>Alteromonadaceae</taxon>
        <taxon>Alteromonas/Salinimonas group</taxon>
        <taxon>Salinimonas</taxon>
    </lineage>
</organism>
<accession>A0ABR8LS08</accession>
<protein>
    <recommendedName>
        <fullName evidence="4">Type II secretion system protein GspF domain-containing protein</fullName>
    </recommendedName>
</protein>
<evidence type="ECO:0000256" key="1">
    <source>
        <dbReference type="SAM" id="Phobius"/>
    </source>
</evidence>
<dbReference type="InterPro" id="IPR042094">
    <property type="entry name" value="T2SS_GspF_sf"/>
</dbReference>